<dbReference type="InterPro" id="IPR029787">
    <property type="entry name" value="Nucleotide_cyclase"/>
</dbReference>
<reference evidence="2 3" key="1">
    <citation type="submission" date="2008-07" db="EMBL/GenBank/DDBJ databases">
        <authorList>
            <person name="Tandeau de Marsac N."/>
            <person name="Ferriera S."/>
            <person name="Johnson J."/>
            <person name="Kravitz S."/>
            <person name="Beeson K."/>
            <person name="Sutton G."/>
            <person name="Rogers Y.-H."/>
            <person name="Friedman R."/>
            <person name="Frazier M."/>
            <person name="Venter J.C."/>
        </authorList>
    </citation>
    <scope>NUCLEOTIDE SEQUENCE [LARGE SCALE GENOMIC DNA]</scope>
    <source>
        <strain evidence="2 3">PCC 7420</strain>
    </source>
</reference>
<accession>B4VMV0</accession>
<sequence>MNSIEALAVLSSMLRKPPLSNIQEQVFHLTWQGLTYTEISANIGYEESYIRDVGAKLWQRLSQIIGEKVNKNNINTVVEHYIINRKEDISAPFPLSHSSTTMLNQTRTSARLEFPGSPLPLNSEFYINRPPVEELAYAEIGIPGSIIRIKAPSKMGKSSLLQRIIAQAKAQGFHIVNLDFQQADESVFVNLDKFLRWFCANVARQLQIPPNLDDYWDEDIGSKVSCTFYFQGYLLEQIDTPILLTLNEVNRLLEYDTIARDFLPLLRSWHEEAQLDEGFEQLRFVVVHSTEIYTSLNINQSPFNVGLPLVLSELTLEQVQELARRYELDGMDESQVADLMAMVGGHPYLIQLAFYHLRYTDLTLAQLLEEAPTLAGVYSHHLRRQFATLEKNPELVAVLQQVVMATDSVRLDAIAAYKLESMGLIKLQGNQATIRCKLYRLYLREQLSLESPTDPRIGQLEQENQQLKYLSRIDDLTKLANRRDFDDHLAQEWQRLAEEEVPLALILADIDFFKLFNDAFGHLTGDFCLEQIAQAIRECVKHSGALVARFGGEEFAIIMPHINGEQAVQLAEQIRERVKALNISHDPYRMCGYSSIITLSLGVASMIPHPDDDPLKLVQAADEALFESKRQGRDRVTIR</sequence>
<dbReference type="GO" id="GO:0005886">
    <property type="term" value="C:plasma membrane"/>
    <property type="evidence" value="ECO:0007669"/>
    <property type="project" value="TreeGrafter"/>
</dbReference>
<dbReference type="HOGENOM" id="CLU_025995_0_0_3"/>
<feature type="domain" description="GGDEF" evidence="1">
    <location>
        <begin position="501"/>
        <end position="639"/>
    </location>
</feature>
<dbReference type="Proteomes" id="UP000003835">
    <property type="component" value="Unassembled WGS sequence"/>
</dbReference>
<dbReference type="InterPro" id="IPR000160">
    <property type="entry name" value="GGDEF_dom"/>
</dbReference>
<dbReference type="RefSeq" id="WP_006099618.1">
    <property type="nucleotide sequence ID" value="NZ_DS989845.1"/>
</dbReference>
<dbReference type="SUPFAM" id="SSF55073">
    <property type="entry name" value="Nucleotide cyclase"/>
    <property type="match status" value="1"/>
</dbReference>
<dbReference type="Pfam" id="PF26355">
    <property type="entry name" value="HTH_VMAP-M9"/>
    <property type="match status" value="1"/>
</dbReference>
<evidence type="ECO:0000259" key="1">
    <source>
        <dbReference type="PROSITE" id="PS50887"/>
    </source>
</evidence>
<gene>
    <name evidence="2" type="ORF">MC7420_1663</name>
</gene>
<protein>
    <submittedName>
        <fullName evidence="2">GGDEF domain protein</fullName>
    </submittedName>
</protein>
<organism evidence="2 3">
    <name type="scientific">Coleofasciculus chthonoplastes PCC 7420</name>
    <dbReference type="NCBI Taxonomy" id="118168"/>
    <lineage>
        <taxon>Bacteria</taxon>
        <taxon>Bacillati</taxon>
        <taxon>Cyanobacteriota</taxon>
        <taxon>Cyanophyceae</taxon>
        <taxon>Coleofasciculales</taxon>
        <taxon>Coleofasciculaceae</taxon>
        <taxon>Coleofasciculus</taxon>
    </lineage>
</organism>
<dbReference type="Gene3D" id="3.40.50.300">
    <property type="entry name" value="P-loop containing nucleotide triphosphate hydrolases"/>
    <property type="match status" value="1"/>
</dbReference>
<dbReference type="NCBIfam" id="TIGR00254">
    <property type="entry name" value="GGDEF"/>
    <property type="match status" value="1"/>
</dbReference>
<dbReference type="PANTHER" id="PTHR45138">
    <property type="entry name" value="REGULATORY COMPONENTS OF SENSORY TRANSDUCTION SYSTEM"/>
    <property type="match status" value="1"/>
</dbReference>
<dbReference type="InterPro" id="IPR050469">
    <property type="entry name" value="Diguanylate_Cyclase"/>
</dbReference>
<dbReference type="InterPro" id="IPR043128">
    <property type="entry name" value="Rev_trsase/Diguanyl_cyclase"/>
</dbReference>
<evidence type="ECO:0000313" key="2">
    <source>
        <dbReference type="EMBL" id="EDX76660.1"/>
    </source>
</evidence>
<dbReference type="CDD" id="cd01949">
    <property type="entry name" value="GGDEF"/>
    <property type="match status" value="1"/>
</dbReference>
<evidence type="ECO:0000313" key="3">
    <source>
        <dbReference type="Proteomes" id="UP000003835"/>
    </source>
</evidence>
<dbReference type="SUPFAM" id="SSF52540">
    <property type="entry name" value="P-loop containing nucleoside triphosphate hydrolases"/>
    <property type="match status" value="1"/>
</dbReference>
<dbReference type="PANTHER" id="PTHR45138:SF9">
    <property type="entry name" value="DIGUANYLATE CYCLASE DGCM-RELATED"/>
    <property type="match status" value="1"/>
</dbReference>
<dbReference type="FunFam" id="3.30.70.270:FF:000001">
    <property type="entry name" value="Diguanylate cyclase domain protein"/>
    <property type="match status" value="1"/>
</dbReference>
<dbReference type="GO" id="GO:0052621">
    <property type="term" value="F:diguanylate cyclase activity"/>
    <property type="evidence" value="ECO:0007669"/>
    <property type="project" value="TreeGrafter"/>
</dbReference>
<dbReference type="Pfam" id="PF14516">
    <property type="entry name" value="AAA_35"/>
    <property type="match status" value="1"/>
</dbReference>
<dbReference type="eggNOG" id="COG3706">
    <property type="taxonomic scope" value="Bacteria"/>
</dbReference>
<dbReference type="STRING" id="118168.MC7420_1663"/>
<dbReference type="AlphaFoldDB" id="B4VMV0"/>
<proteinExistence type="predicted"/>
<name>B4VMV0_9CYAN</name>
<dbReference type="InterPro" id="IPR027417">
    <property type="entry name" value="P-loop_NTPase"/>
</dbReference>
<dbReference type="GO" id="GO:0043709">
    <property type="term" value="P:cell adhesion involved in single-species biofilm formation"/>
    <property type="evidence" value="ECO:0007669"/>
    <property type="project" value="TreeGrafter"/>
</dbReference>
<dbReference type="Pfam" id="PF00990">
    <property type="entry name" value="GGDEF"/>
    <property type="match status" value="1"/>
</dbReference>
<dbReference type="SMART" id="SM00267">
    <property type="entry name" value="GGDEF"/>
    <property type="match status" value="1"/>
</dbReference>
<dbReference type="InterPro" id="IPR058651">
    <property type="entry name" value="HTH_VMAP-M9"/>
</dbReference>
<dbReference type="EMBL" id="DS989845">
    <property type="protein sequence ID" value="EDX76660.1"/>
    <property type="molecule type" value="Genomic_DNA"/>
</dbReference>
<keyword evidence="3" id="KW-1185">Reference proteome</keyword>
<dbReference type="GO" id="GO:1902201">
    <property type="term" value="P:negative regulation of bacterial-type flagellum-dependent cell motility"/>
    <property type="evidence" value="ECO:0007669"/>
    <property type="project" value="TreeGrafter"/>
</dbReference>
<dbReference type="PROSITE" id="PS50887">
    <property type="entry name" value="GGDEF"/>
    <property type="match status" value="1"/>
</dbReference>
<dbReference type="Gene3D" id="3.30.70.270">
    <property type="match status" value="1"/>
</dbReference>